<accession>A0A7R9A3S5</accession>
<sequence length="252" mass="29060">MTKEPWPDDVKLFQPHIVEQILLPDYGNCLAVQVFLRMCGLDFQVEMRANAEFMSPTGKVPFLQCGTFLVAEMDPIIAFVNNKGISLSSDLDNSQRADMKAYMSLINDTLYNAELYISWVDDLIYEEVTKPRYGSVFPWPLNKVIPWQRKRQMVKRLSHLGWGQKTSEQVYQEVDKCCHALSERLGTNQKYFFGRATELDALAFGHLYTILTTDLPDNRLASTVRHYQNLVTLCEAIEEDYFPRVTESDLIP</sequence>
<dbReference type="CDD" id="cd03211">
    <property type="entry name" value="GST_C_Metaxin2"/>
    <property type="match status" value="1"/>
</dbReference>
<dbReference type="Proteomes" id="UP000677054">
    <property type="component" value="Unassembled WGS sequence"/>
</dbReference>
<dbReference type="SUPFAM" id="SSF47616">
    <property type="entry name" value="GST C-terminal domain-like"/>
    <property type="match status" value="1"/>
</dbReference>
<keyword evidence="3" id="KW-0813">Transport</keyword>
<dbReference type="InterPro" id="IPR040079">
    <property type="entry name" value="Glutathione_S-Trfase"/>
</dbReference>
<dbReference type="Pfam" id="PF17171">
    <property type="entry name" value="GST_C_6"/>
    <property type="match status" value="1"/>
</dbReference>
<evidence type="ECO:0000259" key="9">
    <source>
        <dbReference type="Pfam" id="PF17171"/>
    </source>
</evidence>
<dbReference type="InterPro" id="IPR050931">
    <property type="entry name" value="Mito_Protein_Transport_Metaxin"/>
</dbReference>
<evidence type="ECO:0000256" key="5">
    <source>
        <dbReference type="ARBA" id="ARBA00022927"/>
    </source>
</evidence>
<evidence type="ECO:0000256" key="7">
    <source>
        <dbReference type="ARBA" id="ARBA00023136"/>
    </source>
</evidence>
<dbReference type="GO" id="GO:0001401">
    <property type="term" value="C:SAM complex"/>
    <property type="evidence" value="ECO:0007669"/>
    <property type="project" value="InterPro"/>
</dbReference>
<evidence type="ECO:0008006" key="12">
    <source>
        <dbReference type="Google" id="ProtNLM"/>
    </source>
</evidence>
<protein>
    <recommendedName>
        <fullName evidence="12">Metaxin 2</fullName>
    </recommendedName>
</protein>
<evidence type="ECO:0000256" key="4">
    <source>
        <dbReference type="ARBA" id="ARBA00022787"/>
    </source>
</evidence>
<evidence type="ECO:0000313" key="10">
    <source>
        <dbReference type="EMBL" id="CAD7242220.1"/>
    </source>
</evidence>
<keyword evidence="11" id="KW-1185">Reference proteome</keyword>
<dbReference type="InterPro" id="IPR019564">
    <property type="entry name" value="Sam37/metaxin_N"/>
</dbReference>
<evidence type="ECO:0000256" key="3">
    <source>
        <dbReference type="ARBA" id="ARBA00022448"/>
    </source>
</evidence>
<gene>
    <name evidence="10" type="ORF">DSTB1V02_LOCUS2191</name>
</gene>
<evidence type="ECO:0000256" key="6">
    <source>
        <dbReference type="ARBA" id="ARBA00023128"/>
    </source>
</evidence>
<name>A0A7R9A3S5_9CRUS</name>
<dbReference type="AlphaFoldDB" id="A0A7R9A3S5"/>
<dbReference type="PANTHER" id="PTHR12289:SF38">
    <property type="entry name" value="METAXIN-2"/>
    <property type="match status" value="1"/>
</dbReference>
<feature type="domain" description="Mitochondrial outer membrane transport complex Sam37/metaxin N-terminal" evidence="8">
    <location>
        <begin position="29"/>
        <end position="149"/>
    </location>
</feature>
<keyword evidence="7" id="KW-0472">Membrane</keyword>
<evidence type="ECO:0000313" key="11">
    <source>
        <dbReference type="Proteomes" id="UP000677054"/>
    </source>
</evidence>
<dbReference type="GO" id="GO:0015031">
    <property type="term" value="P:protein transport"/>
    <property type="evidence" value="ECO:0007669"/>
    <property type="project" value="UniProtKB-KW"/>
</dbReference>
<dbReference type="InterPro" id="IPR036282">
    <property type="entry name" value="Glutathione-S-Trfase_C_sf"/>
</dbReference>
<evidence type="ECO:0000256" key="1">
    <source>
        <dbReference type="ARBA" id="ARBA00004294"/>
    </source>
</evidence>
<dbReference type="SFLD" id="SFLDG01180">
    <property type="entry name" value="SUF1"/>
    <property type="match status" value="1"/>
</dbReference>
<dbReference type="Pfam" id="PF10568">
    <property type="entry name" value="Tom37"/>
    <property type="match status" value="1"/>
</dbReference>
<reference evidence="10" key="1">
    <citation type="submission" date="2020-11" db="EMBL/GenBank/DDBJ databases">
        <authorList>
            <person name="Tran Van P."/>
        </authorList>
    </citation>
    <scope>NUCLEOTIDE SEQUENCE</scope>
</reference>
<proteinExistence type="inferred from homology"/>
<evidence type="ECO:0000259" key="8">
    <source>
        <dbReference type="Pfam" id="PF10568"/>
    </source>
</evidence>
<dbReference type="SFLD" id="SFLDS00019">
    <property type="entry name" value="Glutathione_Transferase_(cytos"/>
    <property type="match status" value="1"/>
</dbReference>
<dbReference type="InterPro" id="IPR033468">
    <property type="entry name" value="Metaxin_GST"/>
</dbReference>
<dbReference type="SUPFAM" id="SSF52833">
    <property type="entry name" value="Thioredoxin-like"/>
    <property type="match status" value="1"/>
</dbReference>
<keyword evidence="5" id="KW-0653">Protein transport</keyword>
<dbReference type="PANTHER" id="PTHR12289">
    <property type="entry name" value="METAXIN RELATED"/>
    <property type="match status" value="1"/>
</dbReference>
<feature type="domain" description="Metaxin glutathione S-transferase" evidence="9">
    <location>
        <begin position="175"/>
        <end position="237"/>
    </location>
</feature>
<dbReference type="EMBL" id="CAJPEV010000234">
    <property type="protein sequence ID" value="CAG0882757.1"/>
    <property type="molecule type" value="Genomic_DNA"/>
</dbReference>
<dbReference type="InterPro" id="IPR036249">
    <property type="entry name" value="Thioredoxin-like_sf"/>
</dbReference>
<dbReference type="OrthoDB" id="198787at2759"/>
<dbReference type="GO" id="GO:0007005">
    <property type="term" value="P:mitochondrion organization"/>
    <property type="evidence" value="ECO:0007669"/>
    <property type="project" value="TreeGrafter"/>
</dbReference>
<keyword evidence="6" id="KW-0496">Mitochondrion</keyword>
<dbReference type="EMBL" id="LR899751">
    <property type="protein sequence ID" value="CAD7242220.1"/>
    <property type="molecule type" value="Genomic_DNA"/>
</dbReference>
<evidence type="ECO:0000256" key="2">
    <source>
        <dbReference type="ARBA" id="ARBA00009170"/>
    </source>
</evidence>
<organism evidence="10">
    <name type="scientific">Darwinula stevensoni</name>
    <dbReference type="NCBI Taxonomy" id="69355"/>
    <lineage>
        <taxon>Eukaryota</taxon>
        <taxon>Metazoa</taxon>
        <taxon>Ecdysozoa</taxon>
        <taxon>Arthropoda</taxon>
        <taxon>Crustacea</taxon>
        <taxon>Oligostraca</taxon>
        <taxon>Ostracoda</taxon>
        <taxon>Podocopa</taxon>
        <taxon>Podocopida</taxon>
        <taxon>Darwinulocopina</taxon>
        <taxon>Darwinuloidea</taxon>
        <taxon>Darwinulidae</taxon>
        <taxon>Darwinula</taxon>
    </lineage>
</organism>
<comment type="similarity">
    <text evidence="2">Belongs to the metaxin family.</text>
</comment>
<keyword evidence="4" id="KW-1000">Mitochondrion outer membrane</keyword>
<comment type="subcellular location">
    <subcellularLocation>
        <location evidence="1">Mitochondrion outer membrane</location>
    </subcellularLocation>
</comment>